<feature type="compositionally biased region" description="Basic and acidic residues" evidence="3">
    <location>
        <begin position="238"/>
        <end position="247"/>
    </location>
</feature>
<evidence type="ECO:0000256" key="3">
    <source>
        <dbReference type="SAM" id="MobiDB-lite"/>
    </source>
</evidence>
<organism evidence="5 6">
    <name type="scientific">Candidatus Segetimicrobium genomatis</name>
    <dbReference type="NCBI Taxonomy" id="2569760"/>
    <lineage>
        <taxon>Bacteria</taxon>
        <taxon>Bacillati</taxon>
        <taxon>Candidatus Sysuimicrobiota</taxon>
        <taxon>Candidatus Sysuimicrobiia</taxon>
        <taxon>Candidatus Sysuimicrobiales</taxon>
        <taxon>Candidatus Segetimicrobiaceae</taxon>
        <taxon>Candidatus Segetimicrobium</taxon>
    </lineage>
</organism>
<dbReference type="SUPFAM" id="SSF69593">
    <property type="entry name" value="Glycerol-3-phosphate (1)-acyltransferase"/>
    <property type="match status" value="1"/>
</dbReference>
<sequence length="268" mass="29120">MRALRPPRRAHPRRRESRVGPPGRPARADPDRWGDPARRPGAGIVASRPVPPHAKGILLDGILYRALYVAVWAFARALFRLTVIGAARLPRTGAAVIVANHISWLDPIILPLAMPRKPAFLAMEELWRMRGVRLVMRAYGPLAIPLNRGGVDATALKRSLQALRDGALLIVFPEGGISPDGRLRPFHRGAALMAARARAPLVPVAITGTADALPLGRIMPRRRPVIVRIGIPIPPPGQEREDLERATEAAAAQIAAMRQAPQGDGPRR</sequence>
<dbReference type="Proteomes" id="UP000318509">
    <property type="component" value="Unassembled WGS sequence"/>
</dbReference>
<feature type="region of interest" description="Disordered" evidence="3">
    <location>
        <begin position="1"/>
        <end position="45"/>
    </location>
</feature>
<gene>
    <name evidence="5" type="ORF">E6H00_07365</name>
</gene>
<dbReference type="EMBL" id="VBAK01000114">
    <property type="protein sequence ID" value="TMI90237.1"/>
    <property type="molecule type" value="Genomic_DNA"/>
</dbReference>
<dbReference type="GO" id="GO:0006654">
    <property type="term" value="P:phosphatidic acid biosynthetic process"/>
    <property type="evidence" value="ECO:0007669"/>
    <property type="project" value="TreeGrafter"/>
</dbReference>
<reference evidence="5 6" key="1">
    <citation type="journal article" date="2019" name="Nat. Microbiol.">
        <title>Mediterranean grassland soil C-N compound turnover is dependent on rainfall and depth, and is mediated by genomically divergent microorganisms.</title>
        <authorList>
            <person name="Diamond S."/>
            <person name="Andeer P.F."/>
            <person name="Li Z."/>
            <person name="Crits-Christoph A."/>
            <person name="Burstein D."/>
            <person name="Anantharaman K."/>
            <person name="Lane K.R."/>
            <person name="Thomas B.C."/>
            <person name="Pan C."/>
            <person name="Northen T.R."/>
            <person name="Banfield J.F."/>
        </authorList>
    </citation>
    <scope>NUCLEOTIDE SEQUENCE [LARGE SCALE GENOMIC DNA]</scope>
    <source>
        <strain evidence="5">NP_3</strain>
    </source>
</reference>
<dbReference type="InterPro" id="IPR002123">
    <property type="entry name" value="Plipid/glycerol_acylTrfase"/>
</dbReference>
<feature type="compositionally biased region" description="Basic residues" evidence="3">
    <location>
        <begin position="1"/>
        <end position="16"/>
    </location>
</feature>
<evidence type="ECO:0000313" key="6">
    <source>
        <dbReference type="Proteomes" id="UP000318509"/>
    </source>
</evidence>
<evidence type="ECO:0000256" key="2">
    <source>
        <dbReference type="ARBA" id="ARBA00023315"/>
    </source>
</evidence>
<dbReference type="Pfam" id="PF01553">
    <property type="entry name" value="Acyltransferase"/>
    <property type="match status" value="1"/>
</dbReference>
<feature type="compositionally biased region" description="Basic and acidic residues" evidence="3">
    <location>
        <begin position="26"/>
        <end position="38"/>
    </location>
</feature>
<proteinExistence type="predicted"/>
<comment type="caution">
    <text evidence="5">The sequence shown here is derived from an EMBL/GenBank/DDBJ whole genome shotgun (WGS) entry which is preliminary data.</text>
</comment>
<feature type="compositionally biased region" description="Low complexity" evidence="3">
    <location>
        <begin position="248"/>
        <end position="262"/>
    </location>
</feature>
<dbReference type="CDD" id="cd07989">
    <property type="entry name" value="LPLAT_AGPAT-like"/>
    <property type="match status" value="1"/>
</dbReference>
<feature type="region of interest" description="Disordered" evidence="3">
    <location>
        <begin position="236"/>
        <end position="268"/>
    </location>
</feature>
<name>A0A537K382_9BACT</name>
<keyword evidence="1 5" id="KW-0808">Transferase</keyword>
<dbReference type="PANTHER" id="PTHR10434:SF11">
    <property type="entry name" value="1-ACYL-SN-GLYCEROL-3-PHOSPHATE ACYLTRANSFERASE"/>
    <property type="match status" value="1"/>
</dbReference>
<keyword evidence="2 5" id="KW-0012">Acyltransferase</keyword>
<dbReference type="SMART" id="SM00563">
    <property type="entry name" value="PlsC"/>
    <property type="match status" value="1"/>
</dbReference>
<accession>A0A537K382</accession>
<dbReference type="GO" id="GO:0003841">
    <property type="term" value="F:1-acylglycerol-3-phosphate O-acyltransferase activity"/>
    <property type="evidence" value="ECO:0007669"/>
    <property type="project" value="TreeGrafter"/>
</dbReference>
<protein>
    <submittedName>
        <fullName evidence="5">1-acyl-sn-glycerol-3-phosphate acyltransferase</fullName>
    </submittedName>
</protein>
<dbReference type="AlphaFoldDB" id="A0A537K382"/>
<evidence type="ECO:0000313" key="5">
    <source>
        <dbReference type="EMBL" id="TMI90237.1"/>
    </source>
</evidence>
<evidence type="ECO:0000259" key="4">
    <source>
        <dbReference type="SMART" id="SM00563"/>
    </source>
</evidence>
<feature type="domain" description="Phospholipid/glycerol acyltransferase" evidence="4">
    <location>
        <begin position="95"/>
        <end position="209"/>
    </location>
</feature>
<evidence type="ECO:0000256" key="1">
    <source>
        <dbReference type="ARBA" id="ARBA00022679"/>
    </source>
</evidence>
<dbReference type="PANTHER" id="PTHR10434">
    <property type="entry name" value="1-ACYL-SN-GLYCEROL-3-PHOSPHATE ACYLTRANSFERASE"/>
    <property type="match status" value="1"/>
</dbReference>